<dbReference type="InterPro" id="IPR050266">
    <property type="entry name" value="AB_hydrolase_sf"/>
</dbReference>
<accession>A0ABX0Y2K8</accession>
<evidence type="ECO:0000259" key="2">
    <source>
        <dbReference type="Pfam" id="PF00561"/>
    </source>
</evidence>
<dbReference type="EMBL" id="JAATVY010000019">
    <property type="protein sequence ID" value="NJC72599.1"/>
    <property type="molecule type" value="Genomic_DNA"/>
</dbReference>
<keyword evidence="4" id="KW-1185">Reference proteome</keyword>
<protein>
    <submittedName>
        <fullName evidence="3">Alpha/beta hydrolase</fullName>
    </submittedName>
</protein>
<dbReference type="RefSeq" id="WP_167927491.1">
    <property type="nucleotide sequence ID" value="NZ_JAATVY010000019.1"/>
</dbReference>
<keyword evidence="1 3" id="KW-0378">Hydrolase</keyword>
<dbReference type="GO" id="GO:0016787">
    <property type="term" value="F:hydrolase activity"/>
    <property type="evidence" value="ECO:0007669"/>
    <property type="project" value="UniProtKB-KW"/>
</dbReference>
<dbReference type="Pfam" id="PF00561">
    <property type="entry name" value="Abhydrolase_1"/>
    <property type="match status" value="1"/>
</dbReference>
<reference evidence="3 4" key="1">
    <citation type="submission" date="2020-03" db="EMBL/GenBank/DDBJ databases">
        <title>WGS of the type strain of Planosporangium spp.</title>
        <authorList>
            <person name="Thawai C."/>
        </authorList>
    </citation>
    <scope>NUCLEOTIDE SEQUENCE [LARGE SCALE GENOMIC DNA]</scope>
    <source>
        <strain evidence="3 4">TBRC 5610</strain>
    </source>
</reference>
<dbReference type="SUPFAM" id="SSF53474">
    <property type="entry name" value="alpha/beta-Hydrolases"/>
    <property type="match status" value="1"/>
</dbReference>
<dbReference type="InterPro" id="IPR000073">
    <property type="entry name" value="AB_hydrolase_1"/>
</dbReference>
<organism evidence="3 4">
    <name type="scientific">Planosporangium thailandense</name>
    <dbReference type="NCBI Taxonomy" id="765197"/>
    <lineage>
        <taxon>Bacteria</taxon>
        <taxon>Bacillati</taxon>
        <taxon>Actinomycetota</taxon>
        <taxon>Actinomycetes</taxon>
        <taxon>Micromonosporales</taxon>
        <taxon>Micromonosporaceae</taxon>
        <taxon>Planosporangium</taxon>
    </lineage>
</organism>
<evidence type="ECO:0000313" key="4">
    <source>
        <dbReference type="Proteomes" id="UP000722989"/>
    </source>
</evidence>
<evidence type="ECO:0000256" key="1">
    <source>
        <dbReference type="ARBA" id="ARBA00022801"/>
    </source>
</evidence>
<dbReference type="InterPro" id="IPR029058">
    <property type="entry name" value="AB_hydrolase_fold"/>
</dbReference>
<proteinExistence type="predicted"/>
<dbReference type="Proteomes" id="UP000722989">
    <property type="component" value="Unassembled WGS sequence"/>
</dbReference>
<name>A0ABX0Y2K8_9ACTN</name>
<dbReference type="PANTHER" id="PTHR43798:SF31">
    <property type="entry name" value="AB HYDROLASE SUPERFAMILY PROTEIN YCLE"/>
    <property type="match status" value="1"/>
</dbReference>
<dbReference type="PANTHER" id="PTHR43798">
    <property type="entry name" value="MONOACYLGLYCEROL LIPASE"/>
    <property type="match status" value="1"/>
</dbReference>
<sequence length="284" mass="29812">MNSTRIGDLLVHVWPAEAADAPVVVAAHGITANGLSWAQVARGLDRRVTLVAPDLRGRAGSRDAPGPYGIGRHADDLIALLDRLDTDRAVLTGHSMGAFVAAVAASRHPERVDGVVLVDGGVAFPAPAGTDLDAVLAAVLGPAMARLSMTFPDREAYRQFWQAHPAFAGAWSPAVEAYVEHDLIGDGPFRSSCVAEAVRTDGGEVIVDDETLTAVHTLRVPAVLLYAERGLMNEPQALYDPQRLAGLEIPAVLVPDTNHYSIVIGAEGAATVADHILRAAAVPL</sequence>
<comment type="caution">
    <text evidence="3">The sequence shown here is derived from an EMBL/GenBank/DDBJ whole genome shotgun (WGS) entry which is preliminary data.</text>
</comment>
<feature type="domain" description="AB hydrolase-1" evidence="2">
    <location>
        <begin position="22"/>
        <end position="127"/>
    </location>
</feature>
<evidence type="ECO:0000313" key="3">
    <source>
        <dbReference type="EMBL" id="NJC72599.1"/>
    </source>
</evidence>
<dbReference type="Gene3D" id="3.40.50.1820">
    <property type="entry name" value="alpha/beta hydrolase"/>
    <property type="match status" value="1"/>
</dbReference>
<gene>
    <name evidence="3" type="ORF">HC031_23185</name>
</gene>